<evidence type="ECO:0000259" key="3">
    <source>
        <dbReference type="Pfam" id="PF13193"/>
    </source>
</evidence>
<dbReference type="EMBL" id="SFCI01002685">
    <property type="protein sequence ID" value="TFY73629.1"/>
    <property type="molecule type" value="Genomic_DNA"/>
</dbReference>
<feature type="non-terminal residue" evidence="4">
    <location>
        <position position="1"/>
    </location>
</feature>
<dbReference type="SUPFAM" id="SSF56801">
    <property type="entry name" value="Acetyl-CoA synthetase-like"/>
    <property type="match status" value="1"/>
</dbReference>
<evidence type="ECO:0000313" key="4">
    <source>
        <dbReference type="EMBL" id="TFY73629.1"/>
    </source>
</evidence>
<dbReference type="PANTHER" id="PTHR24096">
    <property type="entry name" value="LONG-CHAIN-FATTY-ACID--COA LIGASE"/>
    <property type="match status" value="1"/>
</dbReference>
<dbReference type="PANTHER" id="PTHR24096:SF149">
    <property type="entry name" value="AMP-BINDING DOMAIN-CONTAINING PROTEIN-RELATED"/>
    <property type="match status" value="1"/>
</dbReference>
<dbReference type="GO" id="GO:0016405">
    <property type="term" value="F:CoA-ligase activity"/>
    <property type="evidence" value="ECO:0007669"/>
    <property type="project" value="TreeGrafter"/>
</dbReference>
<dbReference type="InterPro" id="IPR045851">
    <property type="entry name" value="AMP-bd_C_sf"/>
</dbReference>
<dbReference type="AlphaFoldDB" id="A0A4Y9ZJL1"/>
<protein>
    <recommendedName>
        <fullName evidence="3">AMP-binding enzyme C-terminal domain-containing protein</fullName>
    </recommendedName>
</protein>
<accession>A0A4Y9ZJL1</accession>
<dbReference type="InterPro" id="IPR042099">
    <property type="entry name" value="ANL_N_sf"/>
</dbReference>
<evidence type="ECO:0000256" key="1">
    <source>
        <dbReference type="ARBA" id="ARBA00006432"/>
    </source>
</evidence>
<organism evidence="4 5">
    <name type="scientific">Hericium alpestre</name>
    <dbReference type="NCBI Taxonomy" id="135208"/>
    <lineage>
        <taxon>Eukaryota</taxon>
        <taxon>Fungi</taxon>
        <taxon>Dikarya</taxon>
        <taxon>Basidiomycota</taxon>
        <taxon>Agaricomycotina</taxon>
        <taxon>Agaricomycetes</taxon>
        <taxon>Russulales</taxon>
        <taxon>Hericiaceae</taxon>
        <taxon>Hericium</taxon>
    </lineage>
</organism>
<sequence>GYIGNEAATRNSITPDGWFKTGDIVVRDEEGFWYIVDRKKELIKYKGFQVPPAELEAILHTHPKIVDVAVIGVDDPVQATELPRAYVVPSSKPASAAEFEKEIQEWVKSRVAQHKRLRGGVKIIDAVPKSAAGKILRRELRDLAKQEDKMRVKTKL</sequence>
<name>A0A4Y9ZJL1_9AGAM</name>
<reference evidence="4 5" key="1">
    <citation type="submission" date="2019-02" db="EMBL/GenBank/DDBJ databases">
        <title>Genome sequencing of the rare red list fungi Hericium alpestre (H. flagellum).</title>
        <authorList>
            <person name="Buettner E."/>
            <person name="Kellner H."/>
        </authorList>
    </citation>
    <scope>NUCLEOTIDE SEQUENCE [LARGE SCALE GENOMIC DNA]</scope>
    <source>
        <strain evidence="4 5">DSM 108284</strain>
    </source>
</reference>
<dbReference type="Proteomes" id="UP000298061">
    <property type="component" value="Unassembled WGS sequence"/>
</dbReference>
<evidence type="ECO:0000313" key="5">
    <source>
        <dbReference type="Proteomes" id="UP000298061"/>
    </source>
</evidence>
<evidence type="ECO:0000256" key="2">
    <source>
        <dbReference type="ARBA" id="ARBA00022598"/>
    </source>
</evidence>
<keyword evidence="2" id="KW-0436">Ligase</keyword>
<dbReference type="OrthoDB" id="1898221at2759"/>
<keyword evidence="5" id="KW-1185">Reference proteome</keyword>
<dbReference type="Gene3D" id="3.40.50.12780">
    <property type="entry name" value="N-terminal domain of ligase-like"/>
    <property type="match status" value="1"/>
</dbReference>
<proteinExistence type="inferred from homology"/>
<dbReference type="InterPro" id="IPR025110">
    <property type="entry name" value="AMP-bd_C"/>
</dbReference>
<dbReference type="Pfam" id="PF13193">
    <property type="entry name" value="AMP-binding_C"/>
    <property type="match status" value="1"/>
</dbReference>
<dbReference type="STRING" id="135208.A0A4Y9ZJL1"/>
<dbReference type="FunFam" id="3.30.300.30:FF:000007">
    <property type="entry name" value="4-coumarate--CoA ligase 2"/>
    <property type="match status" value="1"/>
</dbReference>
<comment type="caution">
    <text evidence="4">The sequence shown here is derived from an EMBL/GenBank/DDBJ whole genome shotgun (WGS) entry which is preliminary data.</text>
</comment>
<dbReference type="Gene3D" id="3.30.300.30">
    <property type="match status" value="1"/>
</dbReference>
<gene>
    <name evidence="4" type="ORF">EWM64_g10384</name>
</gene>
<feature type="domain" description="AMP-binding enzyme C-terminal" evidence="3">
    <location>
        <begin position="54"/>
        <end position="134"/>
    </location>
</feature>
<comment type="similarity">
    <text evidence="1">Belongs to the ATP-dependent AMP-binding enzyme family.</text>
</comment>